<reference evidence="2 3" key="1">
    <citation type="submission" date="2013-11" db="EMBL/GenBank/DDBJ databases">
        <title>Genome sequencing of Stegodyphus mimosarum.</title>
        <authorList>
            <person name="Bechsgaard J."/>
        </authorList>
    </citation>
    <scope>NUCLEOTIDE SEQUENCE [LARGE SCALE GENOMIC DNA]</scope>
</reference>
<gene>
    <name evidence="2" type="ORF">X975_17026</name>
</gene>
<dbReference type="Gene3D" id="3.30.420.10">
    <property type="entry name" value="Ribonuclease H-like superfamily/Ribonuclease H"/>
    <property type="match status" value="1"/>
</dbReference>
<accession>A0A087U447</accession>
<evidence type="ECO:0000313" key="3">
    <source>
        <dbReference type="Proteomes" id="UP000054359"/>
    </source>
</evidence>
<name>A0A087U447_STEMI</name>
<organism evidence="2 3">
    <name type="scientific">Stegodyphus mimosarum</name>
    <name type="common">African social velvet spider</name>
    <dbReference type="NCBI Taxonomy" id="407821"/>
    <lineage>
        <taxon>Eukaryota</taxon>
        <taxon>Metazoa</taxon>
        <taxon>Ecdysozoa</taxon>
        <taxon>Arthropoda</taxon>
        <taxon>Chelicerata</taxon>
        <taxon>Arachnida</taxon>
        <taxon>Araneae</taxon>
        <taxon>Araneomorphae</taxon>
        <taxon>Entelegynae</taxon>
        <taxon>Eresoidea</taxon>
        <taxon>Eresidae</taxon>
        <taxon>Stegodyphus</taxon>
    </lineage>
</organism>
<dbReference type="InterPro" id="IPR036397">
    <property type="entry name" value="RNaseH_sf"/>
</dbReference>
<dbReference type="Pfam" id="PF13358">
    <property type="entry name" value="DDE_3"/>
    <property type="match status" value="1"/>
</dbReference>
<dbReference type="GO" id="GO:0003676">
    <property type="term" value="F:nucleic acid binding"/>
    <property type="evidence" value="ECO:0007669"/>
    <property type="project" value="InterPro"/>
</dbReference>
<dbReference type="EMBL" id="KK118066">
    <property type="protein sequence ID" value="KFM72136.1"/>
    <property type="molecule type" value="Genomic_DNA"/>
</dbReference>
<dbReference type="OMA" id="MELHIFQ"/>
<sequence>MELHIFQGGSVIAWRYVDRVLEPHIGLFTGAVGLDYLLMDNNARYHSAYVVSEYLQIEDITQMDWAPYSADLNPIEHVWDALGLRISAH</sequence>
<evidence type="ECO:0000313" key="2">
    <source>
        <dbReference type="EMBL" id="KFM72136.1"/>
    </source>
</evidence>
<dbReference type="OrthoDB" id="6435577at2759"/>
<dbReference type="Proteomes" id="UP000054359">
    <property type="component" value="Unassembled WGS sequence"/>
</dbReference>
<keyword evidence="3" id="KW-1185">Reference proteome</keyword>
<proteinExistence type="predicted"/>
<dbReference type="AlphaFoldDB" id="A0A087U447"/>
<evidence type="ECO:0000259" key="1">
    <source>
        <dbReference type="Pfam" id="PF13358"/>
    </source>
</evidence>
<feature type="non-terminal residue" evidence="2">
    <location>
        <position position="89"/>
    </location>
</feature>
<feature type="domain" description="Tc1-like transposase DDE" evidence="1">
    <location>
        <begin position="35"/>
        <end position="82"/>
    </location>
</feature>
<dbReference type="InterPro" id="IPR038717">
    <property type="entry name" value="Tc1-like_DDE_dom"/>
</dbReference>
<protein>
    <recommendedName>
        <fullName evidence="1">Tc1-like transposase DDE domain-containing protein</fullName>
    </recommendedName>
</protein>